<dbReference type="EMBL" id="VCIW01000002">
    <property type="protein sequence ID" value="TLS53530.1"/>
    <property type="molecule type" value="Genomic_DNA"/>
</dbReference>
<keyword evidence="6 8" id="KW-1133">Transmembrane helix</keyword>
<organism evidence="9 10">
    <name type="scientific">Paenibacillus antri</name>
    <dbReference type="NCBI Taxonomy" id="2582848"/>
    <lineage>
        <taxon>Bacteria</taxon>
        <taxon>Bacillati</taxon>
        <taxon>Bacillota</taxon>
        <taxon>Bacilli</taxon>
        <taxon>Bacillales</taxon>
        <taxon>Paenibacillaceae</taxon>
        <taxon>Paenibacillus</taxon>
    </lineage>
</organism>
<evidence type="ECO:0000256" key="7">
    <source>
        <dbReference type="ARBA" id="ARBA00023136"/>
    </source>
</evidence>
<keyword evidence="4 8" id="KW-0812">Transmembrane</keyword>
<dbReference type="GO" id="GO:0008360">
    <property type="term" value="P:regulation of cell shape"/>
    <property type="evidence" value="ECO:0007669"/>
    <property type="project" value="UniProtKB-KW"/>
</dbReference>
<comment type="subcellular location">
    <subcellularLocation>
        <location evidence="1">Cell membrane</location>
        <topology evidence="1">Multi-pass membrane protein</topology>
    </subcellularLocation>
</comment>
<feature type="transmembrane region" description="Helical" evidence="8">
    <location>
        <begin position="21"/>
        <end position="42"/>
    </location>
</feature>
<evidence type="ECO:0000256" key="5">
    <source>
        <dbReference type="ARBA" id="ARBA00022960"/>
    </source>
</evidence>
<feature type="transmembrane region" description="Helical" evidence="8">
    <location>
        <begin position="116"/>
        <end position="133"/>
    </location>
</feature>
<gene>
    <name evidence="9" type="primary">mreD</name>
    <name evidence="9" type="ORF">FE782_04465</name>
</gene>
<name>A0A5R9GH66_9BACL</name>
<evidence type="ECO:0000256" key="1">
    <source>
        <dbReference type="ARBA" id="ARBA00004651"/>
    </source>
</evidence>
<evidence type="ECO:0000256" key="4">
    <source>
        <dbReference type="ARBA" id="ARBA00022692"/>
    </source>
</evidence>
<reference evidence="9 10" key="1">
    <citation type="submission" date="2019-05" db="EMBL/GenBank/DDBJ databases">
        <authorList>
            <person name="Narsing Rao M.P."/>
            <person name="Li W.J."/>
        </authorList>
    </citation>
    <scope>NUCLEOTIDE SEQUENCE [LARGE SCALE GENOMIC DNA]</scope>
    <source>
        <strain evidence="9 10">SYSU_K30003</strain>
    </source>
</reference>
<feature type="transmembrane region" description="Helical" evidence="8">
    <location>
        <begin position="153"/>
        <end position="175"/>
    </location>
</feature>
<dbReference type="Pfam" id="PF04093">
    <property type="entry name" value="MreD"/>
    <property type="match status" value="1"/>
</dbReference>
<sequence length="193" mass="21748">MFGKCSSSRCRALSNASTLKWVLLTLTLLVFFLLESSLLPWITPLEWRSELSIYPKLVLISAVYISVFTNRHIGLAYGLAFGLLQDVQFYGHMIGVNAFAYGLAAYVAGLLIRPNLVSLFSVFLIQLSALLLYETSTYAIYRLFSVTDSDFGWTFIHGMLPSILISLFLALALYIPARKWLEAPRSERDSDEE</sequence>
<comment type="caution">
    <text evidence="9">The sequence shown here is derived from an EMBL/GenBank/DDBJ whole genome shotgun (WGS) entry which is preliminary data.</text>
</comment>
<keyword evidence="3" id="KW-1003">Cell membrane</keyword>
<keyword evidence="5" id="KW-0133">Cell shape</keyword>
<accession>A0A5R9GH66</accession>
<evidence type="ECO:0000256" key="6">
    <source>
        <dbReference type="ARBA" id="ARBA00022989"/>
    </source>
</evidence>
<dbReference type="InterPro" id="IPR007227">
    <property type="entry name" value="Cell_shape_determining_MreD"/>
</dbReference>
<dbReference type="Proteomes" id="UP000309676">
    <property type="component" value="Unassembled WGS sequence"/>
</dbReference>
<evidence type="ECO:0000256" key="8">
    <source>
        <dbReference type="SAM" id="Phobius"/>
    </source>
</evidence>
<proteinExistence type="inferred from homology"/>
<feature type="transmembrane region" description="Helical" evidence="8">
    <location>
        <begin position="89"/>
        <end position="109"/>
    </location>
</feature>
<keyword evidence="7 8" id="KW-0472">Membrane</keyword>
<evidence type="ECO:0000313" key="9">
    <source>
        <dbReference type="EMBL" id="TLS53530.1"/>
    </source>
</evidence>
<dbReference type="GO" id="GO:0005886">
    <property type="term" value="C:plasma membrane"/>
    <property type="evidence" value="ECO:0007669"/>
    <property type="project" value="UniProtKB-SubCell"/>
</dbReference>
<dbReference type="AlphaFoldDB" id="A0A5R9GH66"/>
<keyword evidence="10" id="KW-1185">Reference proteome</keyword>
<dbReference type="NCBIfam" id="TIGR03426">
    <property type="entry name" value="shape_MreD"/>
    <property type="match status" value="1"/>
</dbReference>
<evidence type="ECO:0000256" key="2">
    <source>
        <dbReference type="ARBA" id="ARBA00007776"/>
    </source>
</evidence>
<comment type="similarity">
    <text evidence="2">Belongs to the MreD family.</text>
</comment>
<protein>
    <submittedName>
        <fullName evidence="9">Rod shape-determining protein MreD</fullName>
    </submittedName>
</protein>
<evidence type="ECO:0000313" key="10">
    <source>
        <dbReference type="Proteomes" id="UP000309676"/>
    </source>
</evidence>
<evidence type="ECO:0000256" key="3">
    <source>
        <dbReference type="ARBA" id="ARBA00022475"/>
    </source>
</evidence>